<dbReference type="Proteomes" id="UP001458415">
    <property type="component" value="Unassembled WGS sequence"/>
</dbReference>
<dbReference type="EMBL" id="JBEPCU010000093">
    <property type="protein sequence ID" value="MER6977110.1"/>
    <property type="molecule type" value="Genomic_DNA"/>
</dbReference>
<feature type="domain" description="Dienelactone hydrolase" evidence="1">
    <location>
        <begin position="15"/>
        <end position="223"/>
    </location>
</feature>
<dbReference type="PANTHER" id="PTHR46623">
    <property type="entry name" value="CARBOXYMETHYLENEBUTENOLIDASE-RELATED"/>
    <property type="match status" value="1"/>
</dbReference>
<organism evidence="2 3">
    <name type="scientific">Streptomyces carpinensis</name>
    <dbReference type="NCBI Taxonomy" id="66369"/>
    <lineage>
        <taxon>Bacteria</taxon>
        <taxon>Bacillati</taxon>
        <taxon>Actinomycetota</taxon>
        <taxon>Actinomycetes</taxon>
        <taxon>Kitasatosporales</taxon>
        <taxon>Streptomycetaceae</taxon>
        <taxon>Streptomyces</taxon>
    </lineage>
</organism>
<dbReference type="PANTHER" id="PTHR46623:SF10">
    <property type="entry name" value="CARBOXYMETHYLENEBUTENOLIDASE HOMOLOG"/>
    <property type="match status" value="1"/>
</dbReference>
<gene>
    <name evidence="2" type="ORF">ABT317_08775</name>
</gene>
<dbReference type="Pfam" id="PF01738">
    <property type="entry name" value="DLH"/>
    <property type="match status" value="1"/>
</dbReference>
<accession>A0ABV1VYU4</accession>
<dbReference type="InterPro" id="IPR002925">
    <property type="entry name" value="Dienelactn_hydro"/>
</dbReference>
<protein>
    <submittedName>
        <fullName evidence="2">Dienelactone hydrolase family protein</fullName>
    </submittedName>
</protein>
<dbReference type="RefSeq" id="WP_086729169.1">
    <property type="nucleotide sequence ID" value="NZ_MUBM01000285.1"/>
</dbReference>
<sequence length="247" mass="26578">MVEQIEITTPDGTAEAYVARPDGDVRGGVLFWMDAIGLRPRIADMVEEIAGWGYAVLAPNAFYRDGRAADLAPKGDLREPEAREAFFASGITERLNNLTPERVAADVPCYGKALDAYAPGLKFGTTGYCMGARLAIRTAALIPDRVVAVGGFHGGGLVTDEPTSPHTAIVPGAEYVFGHADNDASMTPEHVAVLGKALDAAGATYTNEIYPDAPHGYSMSDTSMWHEPSFLRQRAELKALLERRLIR</sequence>
<dbReference type="GO" id="GO:0016787">
    <property type="term" value="F:hydrolase activity"/>
    <property type="evidence" value="ECO:0007669"/>
    <property type="project" value="UniProtKB-KW"/>
</dbReference>
<name>A0ABV1VYU4_9ACTN</name>
<dbReference type="Gene3D" id="3.40.50.1820">
    <property type="entry name" value="alpha/beta hydrolase"/>
    <property type="match status" value="1"/>
</dbReference>
<evidence type="ECO:0000313" key="2">
    <source>
        <dbReference type="EMBL" id="MER6977110.1"/>
    </source>
</evidence>
<dbReference type="InterPro" id="IPR051049">
    <property type="entry name" value="Dienelactone_hydrolase-like"/>
</dbReference>
<keyword evidence="2" id="KW-0378">Hydrolase</keyword>
<evidence type="ECO:0000313" key="3">
    <source>
        <dbReference type="Proteomes" id="UP001458415"/>
    </source>
</evidence>
<evidence type="ECO:0000259" key="1">
    <source>
        <dbReference type="Pfam" id="PF01738"/>
    </source>
</evidence>
<comment type="caution">
    <text evidence="2">The sequence shown here is derived from an EMBL/GenBank/DDBJ whole genome shotgun (WGS) entry which is preliminary data.</text>
</comment>
<proteinExistence type="predicted"/>
<keyword evidence="3" id="KW-1185">Reference proteome</keyword>
<dbReference type="SUPFAM" id="SSF53474">
    <property type="entry name" value="alpha/beta-Hydrolases"/>
    <property type="match status" value="1"/>
</dbReference>
<reference evidence="2 3" key="1">
    <citation type="submission" date="2024-06" db="EMBL/GenBank/DDBJ databases">
        <title>The Natural Products Discovery Center: Release of the First 8490 Sequenced Strains for Exploring Actinobacteria Biosynthetic Diversity.</title>
        <authorList>
            <person name="Kalkreuter E."/>
            <person name="Kautsar S.A."/>
            <person name="Yang D."/>
            <person name="Bader C.D."/>
            <person name="Teijaro C.N."/>
            <person name="Fluegel L."/>
            <person name="Davis C.M."/>
            <person name="Simpson J.R."/>
            <person name="Lauterbach L."/>
            <person name="Steele A.D."/>
            <person name="Gui C."/>
            <person name="Meng S."/>
            <person name="Li G."/>
            <person name="Viehrig K."/>
            <person name="Ye F."/>
            <person name="Su P."/>
            <person name="Kiefer A.F."/>
            <person name="Nichols A."/>
            <person name="Cepeda A.J."/>
            <person name="Yan W."/>
            <person name="Fan B."/>
            <person name="Jiang Y."/>
            <person name="Adhikari A."/>
            <person name="Zheng C.-J."/>
            <person name="Schuster L."/>
            <person name="Cowan T.M."/>
            <person name="Smanski M.J."/>
            <person name="Chevrette M.G."/>
            <person name="De Carvalho L.P.S."/>
            <person name="Shen B."/>
        </authorList>
    </citation>
    <scope>NUCLEOTIDE SEQUENCE [LARGE SCALE GENOMIC DNA]</scope>
    <source>
        <strain evidence="2 3">NPDC000634</strain>
    </source>
</reference>
<dbReference type="InterPro" id="IPR029058">
    <property type="entry name" value="AB_hydrolase_fold"/>
</dbReference>